<dbReference type="AlphaFoldDB" id="A0A7J7MRP1"/>
<feature type="region of interest" description="Disordered" evidence="5">
    <location>
        <begin position="1"/>
        <end position="23"/>
    </location>
</feature>
<gene>
    <name evidence="8" type="ORF">GIB67_037158</name>
</gene>
<evidence type="ECO:0000313" key="8">
    <source>
        <dbReference type="EMBL" id="KAF6157585.1"/>
    </source>
</evidence>
<dbReference type="Proteomes" id="UP000541444">
    <property type="component" value="Unassembled WGS sequence"/>
</dbReference>
<dbReference type="InterPro" id="IPR048627">
    <property type="entry name" value="Sec10_HB"/>
</dbReference>
<evidence type="ECO:0008006" key="10">
    <source>
        <dbReference type="Google" id="ProtNLM"/>
    </source>
</evidence>
<dbReference type="Pfam" id="PF20667">
    <property type="entry name" value="Sec10_N"/>
    <property type="match status" value="1"/>
</dbReference>
<dbReference type="InterPro" id="IPR048625">
    <property type="entry name" value="Sec10_N"/>
</dbReference>
<evidence type="ECO:0000256" key="5">
    <source>
        <dbReference type="SAM" id="MobiDB-lite"/>
    </source>
</evidence>
<keyword evidence="4" id="KW-0175">Coiled coil</keyword>
<feature type="domain" description="Exocyst complex component Sec10 N-terminal" evidence="7">
    <location>
        <begin position="149"/>
        <end position="265"/>
    </location>
</feature>
<keyword evidence="3" id="KW-0268">Exocytosis</keyword>
<sequence>MLGQCPRKVVRRTKESSESTQFSKLRRKRSSDIIIHQYQLLKGSNATDFRRYRSYNMKETRDGTKGDKSSLSSLPMILDIEDFKGDFSFDALFGNLVNELLPSFHEEDTESSEGGIGGNEGFSNGHRRVPSDVIKASQGLSSPLFPEVDALLSLFKDSCRELTDLRQQVDGRLHNLKKEVSVQDSKHRKTLSELEKGVDGLFDSFARLDSRISSVGQTAAKIGDHLQSADAQRETASQTIELIKYLMEFNSSPGDLIELSPLFSDDSRVAEAASVAQKLRAFAEEDIGRHSISVPSVTGNATASRGLEVAVANLQDYCNELENRLLARFDAASQRRELSTMSECAKILSQFNRGTSAMQHYVRTRPMFMDVEVMNADTRLVLGDQGSQASPSDVARGLSSLYKEITDTVRKEAATIMAVFPSPNDVMSILVQRVLEQRVTALLDKLLVKPSLVNLPPVEQGGLLLYLRVLALAYEKTQELARDLRAVGCGDLDVEGLTESLFLAHIDEYPEHEQASLKQLYQAKMEELRAEGQQQSESTGTIGRSKGTSVQSSHQQISVTVVTEFVRWNEEAISRCTLFSSQPATLATNVKAVFTCLLDEVSQYITEGLERTRDSLNEAAALRERFVLGTSVSRRVAAAAASAAEAAAAAGESSFRSFMVAVQRCASSVAIVQQFFTNSISRLLLPVDGAHAASCEEMATAMSSAEGAAYKGLQQCIETVMAEVERLLSAEQKATDYRSPDDGIAPDHRPTNACTRVVAYLSRVLEVAFTALEGLNKQAFLTELGNRLHKGLLNHWQKYTFNPSGGLRLKRDITEYGEFVRSFNAPSVDEKFEVLGILANVFIVAPESLSTLFEGTPSIRKDAQRFIQLREDYKSAKLAARLSSLWPSS</sequence>
<organism evidence="8 9">
    <name type="scientific">Kingdonia uniflora</name>
    <dbReference type="NCBI Taxonomy" id="39325"/>
    <lineage>
        <taxon>Eukaryota</taxon>
        <taxon>Viridiplantae</taxon>
        <taxon>Streptophyta</taxon>
        <taxon>Embryophyta</taxon>
        <taxon>Tracheophyta</taxon>
        <taxon>Spermatophyta</taxon>
        <taxon>Magnoliopsida</taxon>
        <taxon>Ranunculales</taxon>
        <taxon>Circaeasteraceae</taxon>
        <taxon>Kingdonia</taxon>
    </lineage>
</organism>
<protein>
    <recommendedName>
        <fullName evidence="10">Exocyst complex component Sec10</fullName>
    </recommendedName>
</protein>
<reference evidence="8 9" key="1">
    <citation type="journal article" date="2020" name="IScience">
        <title>Genome Sequencing of the Endangered Kingdonia uniflora (Circaeasteraceae, Ranunculales) Reveals Potential Mechanisms of Evolutionary Specialization.</title>
        <authorList>
            <person name="Sun Y."/>
            <person name="Deng T."/>
            <person name="Zhang A."/>
            <person name="Moore M.J."/>
            <person name="Landis J.B."/>
            <person name="Lin N."/>
            <person name="Zhang H."/>
            <person name="Zhang X."/>
            <person name="Huang J."/>
            <person name="Zhang X."/>
            <person name="Sun H."/>
            <person name="Wang H."/>
        </authorList>
    </citation>
    <scope>NUCLEOTIDE SEQUENCE [LARGE SCALE GENOMIC DNA]</scope>
    <source>
        <strain evidence="8">TB1705</strain>
        <tissue evidence="8">Leaf</tissue>
    </source>
</reference>
<name>A0A7J7MRP1_9MAGN</name>
<dbReference type="Pfam" id="PF07393">
    <property type="entry name" value="Sec10_HB"/>
    <property type="match status" value="1"/>
</dbReference>
<comment type="similarity">
    <text evidence="1">Belongs to the SEC10 family.</text>
</comment>
<keyword evidence="2" id="KW-0813">Transport</keyword>
<evidence type="ECO:0000313" key="9">
    <source>
        <dbReference type="Proteomes" id="UP000541444"/>
    </source>
</evidence>
<dbReference type="GO" id="GO:0000145">
    <property type="term" value="C:exocyst"/>
    <property type="evidence" value="ECO:0007669"/>
    <property type="project" value="TreeGrafter"/>
</dbReference>
<evidence type="ECO:0000256" key="1">
    <source>
        <dbReference type="ARBA" id="ARBA00006572"/>
    </source>
</evidence>
<dbReference type="PANTHER" id="PTHR12100">
    <property type="entry name" value="SEC10"/>
    <property type="match status" value="1"/>
</dbReference>
<comment type="caution">
    <text evidence="8">The sequence shown here is derived from an EMBL/GenBank/DDBJ whole genome shotgun (WGS) entry which is preliminary data.</text>
</comment>
<feature type="region of interest" description="Disordered" evidence="5">
    <location>
        <begin position="529"/>
        <end position="550"/>
    </location>
</feature>
<feature type="compositionally biased region" description="Polar residues" evidence="5">
    <location>
        <begin position="532"/>
        <end position="550"/>
    </location>
</feature>
<dbReference type="GO" id="GO:0006887">
    <property type="term" value="P:exocytosis"/>
    <property type="evidence" value="ECO:0007669"/>
    <property type="project" value="UniProtKB-KW"/>
</dbReference>
<evidence type="ECO:0000259" key="7">
    <source>
        <dbReference type="Pfam" id="PF20667"/>
    </source>
</evidence>
<dbReference type="EMBL" id="JACGCM010001272">
    <property type="protein sequence ID" value="KAF6157585.1"/>
    <property type="molecule type" value="Genomic_DNA"/>
</dbReference>
<proteinExistence type="inferred from homology"/>
<dbReference type="PANTHER" id="PTHR12100:SF0">
    <property type="entry name" value="EXOCYST COMPLEX COMPONENT 5"/>
    <property type="match status" value="1"/>
</dbReference>
<evidence type="ECO:0000256" key="3">
    <source>
        <dbReference type="ARBA" id="ARBA00022483"/>
    </source>
</evidence>
<dbReference type="InterPro" id="IPR009976">
    <property type="entry name" value="Sec10-like"/>
</dbReference>
<dbReference type="GO" id="GO:0006893">
    <property type="term" value="P:Golgi to plasma membrane transport"/>
    <property type="evidence" value="ECO:0007669"/>
    <property type="project" value="TreeGrafter"/>
</dbReference>
<feature type="domain" description="Exocyst complex component Sec10-like alpha-helical bundle" evidence="6">
    <location>
        <begin position="271"/>
        <end position="880"/>
    </location>
</feature>
<evidence type="ECO:0000256" key="4">
    <source>
        <dbReference type="ARBA" id="ARBA00023054"/>
    </source>
</evidence>
<keyword evidence="9" id="KW-1185">Reference proteome</keyword>
<dbReference type="OrthoDB" id="125856at2759"/>
<evidence type="ECO:0000256" key="2">
    <source>
        <dbReference type="ARBA" id="ARBA00022448"/>
    </source>
</evidence>
<evidence type="ECO:0000259" key="6">
    <source>
        <dbReference type="Pfam" id="PF07393"/>
    </source>
</evidence>
<feature type="region of interest" description="Disordered" evidence="5">
    <location>
        <begin position="107"/>
        <end position="128"/>
    </location>
</feature>
<accession>A0A7J7MRP1</accession>